<dbReference type="CDD" id="cd00077">
    <property type="entry name" value="HDc"/>
    <property type="match status" value="1"/>
</dbReference>
<dbReference type="RefSeq" id="WP_275594860.1">
    <property type="nucleotide sequence ID" value="NZ_CP102381.1"/>
</dbReference>
<dbReference type="Proteomes" id="UP001222275">
    <property type="component" value="Chromosome"/>
</dbReference>
<dbReference type="PROSITE" id="PS51832">
    <property type="entry name" value="HD_GYP"/>
    <property type="match status" value="1"/>
</dbReference>
<proteinExistence type="predicted"/>
<evidence type="ECO:0000259" key="1">
    <source>
        <dbReference type="PROSITE" id="PS51832"/>
    </source>
</evidence>
<name>A0ABY8CCT5_9GAMM</name>
<organism evidence="2 3">
    <name type="scientific">Thiomicrorhabdus lithotrophica</name>
    <dbReference type="NCBI Taxonomy" id="2949997"/>
    <lineage>
        <taxon>Bacteria</taxon>
        <taxon>Pseudomonadati</taxon>
        <taxon>Pseudomonadota</taxon>
        <taxon>Gammaproteobacteria</taxon>
        <taxon>Thiotrichales</taxon>
        <taxon>Piscirickettsiaceae</taxon>
        <taxon>Thiomicrorhabdus</taxon>
    </lineage>
</organism>
<accession>A0ABY8CCT5</accession>
<dbReference type="Pfam" id="PF13487">
    <property type="entry name" value="HD_5"/>
    <property type="match status" value="1"/>
</dbReference>
<dbReference type="PANTHER" id="PTHR45228">
    <property type="entry name" value="CYCLIC DI-GMP PHOSPHODIESTERASE TM_0186-RELATED"/>
    <property type="match status" value="1"/>
</dbReference>
<protein>
    <submittedName>
        <fullName evidence="2">HD domain-containing protein</fullName>
    </submittedName>
</protein>
<keyword evidence="3" id="KW-1185">Reference proteome</keyword>
<sequence length="341" mass="39124">MLNVSEALLYEISAVLLEFHPNKILERVTPETEWFEYLFDASKVLDQYHIDTQLPFLSNFLIDASEFWDSNKEGSINSGPWIEVYQEQELALEALALNFSGKHFLLIKDLGESYLELRKTLQVARDNLLMSEKLEKELIKRNEMLRYREEEIALRLLAAADYRDEETGAHIKRIGLYSKAIAKALDLNQEILENIQIAASMHDIGKIAIPDHILLKPGPFEPEELEYMRKHAELGAKMLKGSDIPLLNMAYSIAMNHHEKWDGTGYPNGLSGSEIPIEARIVAIVDVYDAMLSERPYKKAFAEEYVLEHMQKNSGTHFDPSVFNTFIKILPEIQTIRKSVI</sequence>
<dbReference type="InterPro" id="IPR003607">
    <property type="entry name" value="HD/PDEase_dom"/>
</dbReference>
<evidence type="ECO:0000313" key="2">
    <source>
        <dbReference type="EMBL" id="WEJ62602.1"/>
    </source>
</evidence>
<dbReference type="EMBL" id="CP102381">
    <property type="protein sequence ID" value="WEJ62602.1"/>
    <property type="molecule type" value="Genomic_DNA"/>
</dbReference>
<dbReference type="SUPFAM" id="SSF109604">
    <property type="entry name" value="HD-domain/PDEase-like"/>
    <property type="match status" value="1"/>
</dbReference>
<dbReference type="SMART" id="SM00471">
    <property type="entry name" value="HDc"/>
    <property type="match status" value="1"/>
</dbReference>
<evidence type="ECO:0000313" key="3">
    <source>
        <dbReference type="Proteomes" id="UP001222275"/>
    </source>
</evidence>
<reference evidence="2 3" key="1">
    <citation type="submission" date="2022-06" db="EMBL/GenBank/DDBJ databases">
        <title>Thiomicrohabdus sp. nov, an obligately chemolithoautotrophic, sulfur-oxidizing bacterium isolated from beach of Guanyin Mountain. Amoy.</title>
        <authorList>
            <person name="Zhu H."/>
        </authorList>
    </citation>
    <scope>NUCLEOTIDE SEQUENCE [LARGE SCALE GENOMIC DNA]</scope>
    <source>
        <strain evidence="2 3">XGS-01</strain>
    </source>
</reference>
<dbReference type="InterPro" id="IPR037522">
    <property type="entry name" value="HD_GYP_dom"/>
</dbReference>
<feature type="domain" description="HD-GYP" evidence="1">
    <location>
        <begin position="145"/>
        <end position="341"/>
    </location>
</feature>
<dbReference type="Gene3D" id="1.10.3210.10">
    <property type="entry name" value="Hypothetical protein af1432"/>
    <property type="match status" value="1"/>
</dbReference>
<gene>
    <name evidence="2" type="ORF">NR989_11395</name>
</gene>
<dbReference type="InterPro" id="IPR052020">
    <property type="entry name" value="Cyclic_di-GMP/3'3'-cGAMP_PDE"/>
</dbReference>